<keyword evidence="2" id="KW-1133">Transmembrane helix</keyword>
<dbReference type="InParanoid" id="E8R3S1"/>
<dbReference type="STRING" id="575540.Isop_2076"/>
<keyword evidence="2" id="KW-0812">Transmembrane</keyword>
<proteinExistence type="predicted"/>
<keyword evidence="4" id="KW-1185">Reference proteome</keyword>
<protein>
    <submittedName>
        <fullName evidence="3">Uncharacterized protein</fullName>
    </submittedName>
</protein>
<sequence>MIEFELIEFLRLLTFAEGDGDWVSKWNSMVTIPWVAGDAPPFGAVWAQVEAGTPNAWSRPSRFLGIILFSSLCGLIVGLIAAWTGSRQRRVRRCPDDSRLSKPTPPRDEPRRGWRWWNLRTWFRRRRNDSGSATLGFDPPDHRAPHQVPPGGKQGDGSVTARFDEGHATTDSSPPPVLLSLPDFSPAPDDERARQAQREVARRFERIASQLRMGVPTHEIAREYGYTPAQVELIRESVTLIEHAWHLDETATSSRVALNGGTDGDTQLRFDN</sequence>
<evidence type="ECO:0000313" key="4">
    <source>
        <dbReference type="Proteomes" id="UP000008631"/>
    </source>
</evidence>
<organism evidence="3 4">
    <name type="scientific">Isosphaera pallida (strain ATCC 43644 / DSM 9630 / IS1B)</name>
    <dbReference type="NCBI Taxonomy" id="575540"/>
    <lineage>
        <taxon>Bacteria</taxon>
        <taxon>Pseudomonadati</taxon>
        <taxon>Planctomycetota</taxon>
        <taxon>Planctomycetia</taxon>
        <taxon>Isosphaerales</taxon>
        <taxon>Isosphaeraceae</taxon>
        <taxon>Isosphaera</taxon>
    </lineage>
</organism>
<evidence type="ECO:0000313" key="3">
    <source>
        <dbReference type="EMBL" id="ADV62656.1"/>
    </source>
</evidence>
<feature type="region of interest" description="Disordered" evidence="1">
    <location>
        <begin position="130"/>
        <end position="194"/>
    </location>
</feature>
<reference key="1">
    <citation type="submission" date="2010-11" db="EMBL/GenBank/DDBJ databases">
        <title>The complete sequence of chromosome of Isophaera pallida ATCC 43644.</title>
        <authorList>
            <consortium name="US DOE Joint Genome Institute (JGI-PGF)"/>
            <person name="Lucas S."/>
            <person name="Copeland A."/>
            <person name="Lapidus A."/>
            <person name="Bruce D."/>
            <person name="Goodwin L."/>
            <person name="Pitluck S."/>
            <person name="Kyrpides N."/>
            <person name="Mavromatis K."/>
            <person name="Pagani I."/>
            <person name="Ivanova N."/>
            <person name="Saunders E."/>
            <person name="Brettin T."/>
            <person name="Detter J.C."/>
            <person name="Han C."/>
            <person name="Tapia R."/>
            <person name="Land M."/>
            <person name="Hauser L."/>
            <person name="Markowitz V."/>
            <person name="Cheng J.-F."/>
            <person name="Hugenholtz P."/>
            <person name="Woyke T."/>
            <person name="Wu D."/>
            <person name="Eisen J.A."/>
        </authorList>
    </citation>
    <scope>NUCLEOTIDE SEQUENCE</scope>
    <source>
        <strain>ATCC 43644</strain>
    </source>
</reference>
<evidence type="ECO:0000256" key="1">
    <source>
        <dbReference type="SAM" id="MobiDB-lite"/>
    </source>
</evidence>
<accession>E8R3S1</accession>
<keyword evidence="2" id="KW-0472">Membrane</keyword>
<dbReference type="HOGENOM" id="CLU_1022231_0_0_0"/>
<reference evidence="3 4" key="2">
    <citation type="journal article" date="2011" name="Stand. Genomic Sci.">
        <title>Complete genome sequence of Isosphaera pallida type strain (IS1B).</title>
        <authorList>
            <consortium name="US DOE Joint Genome Institute (JGI-PGF)"/>
            <person name="Goker M."/>
            <person name="Cleland D."/>
            <person name="Saunders E."/>
            <person name="Lapidus A."/>
            <person name="Nolan M."/>
            <person name="Lucas S."/>
            <person name="Hammon N."/>
            <person name="Deshpande S."/>
            <person name="Cheng J.F."/>
            <person name="Tapia R."/>
            <person name="Han C."/>
            <person name="Goodwin L."/>
            <person name="Pitluck S."/>
            <person name="Liolios K."/>
            <person name="Pagani I."/>
            <person name="Ivanova N."/>
            <person name="Mavromatis K."/>
            <person name="Pati A."/>
            <person name="Chen A."/>
            <person name="Palaniappan K."/>
            <person name="Land M."/>
            <person name="Hauser L."/>
            <person name="Chang Y.J."/>
            <person name="Jeffries C.D."/>
            <person name="Detter J.C."/>
            <person name="Beck B."/>
            <person name="Woyke T."/>
            <person name="Bristow J."/>
            <person name="Eisen J.A."/>
            <person name="Markowitz V."/>
            <person name="Hugenholtz P."/>
            <person name="Kyrpides N.C."/>
            <person name="Klenk H.P."/>
        </authorList>
    </citation>
    <scope>NUCLEOTIDE SEQUENCE [LARGE SCALE GENOMIC DNA]</scope>
    <source>
        <strain evidence="4">ATCC 43644 / DSM 9630 / IS1B</strain>
    </source>
</reference>
<name>E8R3S1_ISOPI</name>
<dbReference type="KEGG" id="ipa:Isop_2076"/>
<dbReference type="AlphaFoldDB" id="E8R3S1"/>
<dbReference type="Proteomes" id="UP000008631">
    <property type="component" value="Chromosome"/>
</dbReference>
<feature type="transmembrane region" description="Helical" evidence="2">
    <location>
        <begin position="63"/>
        <end position="83"/>
    </location>
</feature>
<evidence type="ECO:0000256" key="2">
    <source>
        <dbReference type="SAM" id="Phobius"/>
    </source>
</evidence>
<dbReference type="EMBL" id="CP002353">
    <property type="protein sequence ID" value="ADV62656.1"/>
    <property type="molecule type" value="Genomic_DNA"/>
</dbReference>
<gene>
    <name evidence="3" type="ordered locus">Isop_2076</name>
</gene>